<dbReference type="PANTHER" id="PTHR37694">
    <property type="entry name" value="SLR8022 PROTEIN"/>
    <property type="match status" value="1"/>
</dbReference>
<organism evidence="2 3">
    <name type="scientific">Desulfobaculum bizertense DSM 18034</name>
    <dbReference type="NCBI Taxonomy" id="1121442"/>
    <lineage>
        <taxon>Bacteria</taxon>
        <taxon>Pseudomonadati</taxon>
        <taxon>Thermodesulfobacteriota</taxon>
        <taxon>Desulfovibrionia</taxon>
        <taxon>Desulfovibrionales</taxon>
        <taxon>Desulfovibrionaceae</taxon>
        <taxon>Desulfobaculum</taxon>
    </lineage>
</organism>
<evidence type="ECO:0000313" key="2">
    <source>
        <dbReference type="EMBL" id="SKA62860.1"/>
    </source>
</evidence>
<dbReference type="RefSeq" id="WP_078683373.1">
    <property type="nucleotide sequence ID" value="NZ_FUYA01000001.1"/>
</dbReference>
<dbReference type="STRING" id="1121442.SAMN02745702_00040"/>
<dbReference type="AlphaFoldDB" id="A0A1T4VD32"/>
<evidence type="ECO:0000313" key="3">
    <source>
        <dbReference type="Proteomes" id="UP000189733"/>
    </source>
</evidence>
<dbReference type="Pfam" id="PF07883">
    <property type="entry name" value="Cupin_2"/>
    <property type="match status" value="1"/>
</dbReference>
<dbReference type="OrthoDB" id="1121052at2"/>
<dbReference type="InterPro" id="IPR013096">
    <property type="entry name" value="Cupin_2"/>
</dbReference>
<keyword evidence="3" id="KW-1185">Reference proteome</keyword>
<gene>
    <name evidence="2" type="ORF">SAMN02745702_00040</name>
</gene>
<feature type="domain" description="Cupin type-2" evidence="1">
    <location>
        <begin position="44"/>
        <end position="107"/>
    </location>
</feature>
<dbReference type="PANTHER" id="PTHR37694:SF1">
    <property type="entry name" value="SLR8022 PROTEIN"/>
    <property type="match status" value="1"/>
</dbReference>
<reference evidence="2 3" key="1">
    <citation type="submission" date="2017-02" db="EMBL/GenBank/DDBJ databases">
        <authorList>
            <person name="Peterson S.W."/>
        </authorList>
    </citation>
    <scope>NUCLEOTIDE SEQUENCE [LARGE SCALE GENOMIC DNA]</scope>
    <source>
        <strain evidence="2 3">DSM 18034</strain>
    </source>
</reference>
<dbReference type="CDD" id="cd02230">
    <property type="entry name" value="cupin_HP0902-like"/>
    <property type="match status" value="1"/>
</dbReference>
<sequence length="113" mass="12211">MTQPHAMRNIDFATVHDLRELIEYSEGQVISRSIVQMPNITVTLFAFAQGEGLSAHTAHGDALVQVLDGIAIITINGVEHTVQAGQSIVMPAGEPHALRAEQPFQMLLTVVTP</sequence>
<accession>A0A1T4VD32</accession>
<dbReference type="Gene3D" id="2.60.120.10">
    <property type="entry name" value="Jelly Rolls"/>
    <property type="match status" value="1"/>
</dbReference>
<dbReference type="InterPro" id="IPR011051">
    <property type="entry name" value="RmlC_Cupin_sf"/>
</dbReference>
<dbReference type="EMBL" id="FUYA01000001">
    <property type="protein sequence ID" value="SKA62860.1"/>
    <property type="molecule type" value="Genomic_DNA"/>
</dbReference>
<dbReference type="InterPro" id="IPR014710">
    <property type="entry name" value="RmlC-like_jellyroll"/>
</dbReference>
<dbReference type="SUPFAM" id="SSF51182">
    <property type="entry name" value="RmlC-like cupins"/>
    <property type="match status" value="1"/>
</dbReference>
<name>A0A1T4VD32_9BACT</name>
<proteinExistence type="predicted"/>
<dbReference type="Proteomes" id="UP000189733">
    <property type="component" value="Unassembled WGS sequence"/>
</dbReference>
<protein>
    <submittedName>
        <fullName evidence="2">Cupin domain-containing protein</fullName>
    </submittedName>
</protein>
<evidence type="ECO:0000259" key="1">
    <source>
        <dbReference type="Pfam" id="PF07883"/>
    </source>
</evidence>